<evidence type="ECO:0000259" key="2">
    <source>
        <dbReference type="Pfam" id="PF01337"/>
    </source>
</evidence>
<reference evidence="3 4" key="1">
    <citation type="submission" date="2016-12" db="EMBL/GenBank/DDBJ databases">
        <title>Complete genome sequence of Thauera chlorobenzoica, a Betaproteobacterium degrading haloaromatics anaerobically to CO2 and halides.</title>
        <authorList>
            <person name="Goris T."/>
            <person name="Mergelsberg M."/>
            <person name="Boll M."/>
        </authorList>
    </citation>
    <scope>NUCLEOTIDE SEQUENCE [LARGE SCALE GENOMIC DNA]</scope>
    <source>
        <strain evidence="3 4">3CB1</strain>
    </source>
</reference>
<evidence type="ECO:0000313" key="3">
    <source>
        <dbReference type="EMBL" id="APR04678.1"/>
    </source>
</evidence>
<gene>
    <name evidence="3" type="ORF">Tchl_1824</name>
</gene>
<evidence type="ECO:0000313" key="4">
    <source>
        <dbReference type="Proteomes" id="UP000185739"/>
    </source>
</evidence>
<dbReference type="STRING" id="96773.Tchl_1824"/>
<dbReference type="AlphaFoldDB" id="A0A1L6FCN0"/>
<dbReference type="InterPro" id="IPR000468">
    <property type="entry name" value="Barstar"/>
</dbReference>
<dbReference type="Proteomes" id="UP000185739">
    <property type="component" value="Chromosome"/>
</dbReference>
<dbReference type="SUPFAM" id="SSF52038">
    <property type="entry name" value="Barstar-related"/>
    <property type="match status" value="1"/>
</dbReference>
<protein>
    <recommendedName>
        <fullName evidence="2">Barstar (barnase inhibitor) domain-containing protein</fullName>
    </recommendedName>
</protein>
<dbReference type="Pfam" id="PF01337">
    <property type="entry name" value="Barstar"/>
    <property type="match status" value="1"/>
</dbReference>
<dbReference type="InterPro" id="IPR035905">
    <property type="entry name" value="Barstar-like_sf"/>
</dbReference>
<keyword evidence="4" id="KW-1185">Reference proteome</keyword>
<name>A0A1L6FCN0_9RHOO</name>
<sequence>MPPTPANPDIVAVTIALDGCASKAELLERIAAALHFPGWFGHNWDALADCLTDLSWLPAGAYRITLTQAAPLRRAAPETLATALEIFDAAAAAWADQGVDFRVCLTEDGADDGTAPPAAPAARQ</sequence>
<dbReference type="KEGG" id="tcl:Tchl_1824"/>
<feature type="domain" description="Barstar (barnase inhibitor)" evidence="2">
    <location>
        <begin position="12"/>
        <end position="105"/>
    </location>
</feature>
<proteinExistence type="inferred from homology"/>
<dbReference type="Gene3D" id="3.30.370.10">
    <property type="entry name" value="Barstar-like"/>
    <property type="match status" value="1"/>
</dbReference>
<evidence type="ECO:0000256" key="1">
    <source>
        <dbReference type="ARBA" id="ARBA00006845"/>
    </source>
</evidence>
<dbReference type="CDD" id="cd05141">
    <property type="entry name" value="Barstar_evA4336-like"/>
    <property type="match status" value="1"/>
</dbReference>
<dbReference type="EMBL" id="CP018839">
    <property type="protein sequence ID" value="APR04678.1"/>
    <property type="molecule type" value="Genomic_DNA"/>
</dbReference>
<comment type="similarity">
    <text evidence="1">Belongs to the barstar family.</text>
</comment>
<organism evidence="3 4">
    <name type="scientific">Thauera chlorobenzoica</name>
    <dbReference type="NCBI Taxonomy" id="96773"/>
    <lineage>
        <taxon>Bacteria</taxon>
        <taxon>Pseudomonadati</taxon>
        <taxon>Pseudomonadota</taxon>
        <taxon>Betaproteobacteria</taxon>
        <taxon>Rhodocyclales</taxon>
        <taxon>Zoogloeaceae</taxon>
        <taxon>Thauera</taxon>
    </lineage>
</organism>
<accession>A0A1L6FCN0</accession>